<keyword evidence="1" id="KW-0472">Membrane</keyword>
<reference evidence="2 3" key="1">
    <citation type="journal article" date="2010" name="J. Bacteriol.">
        <title>Short-term signatures of evolutionary change in the Salmonella enterica serovar typhimurium 14028 genome.</title>
        <authorList>
            <person name="Jarvik T."/>
            <person name="Smillie C."/>
            <person name="Groisman E.A."/>
            <person name="Ochman H."/>
        </authorList>
    </citation>
    <scope>NUCLEOTIDE SEQUENCE [LARGE SCALE GENOMIC DNA]</scope>
    <source>
        <strain evidence="3">14028s / SGSC 2262</strain>
    </source>
</reference>
<dbReference type="HOGENOM" id="CLU_2994070_0_0_6"/>
<protein>
    <submittedName>
        <fullName evidence="2">Uncharacterized protein</fullName>
    </submittedName>
</protein>
<dbReference type="AlphaFoldDB" id="A0A0F6AXH8"/>
<evidence type="ECO:0000313" key="2">
    <source>
        <dbReference type="EMBL" id="ACY86950.1"/>
    </source>
</evidence>
<feature type="transmembrane region" description="Helical" evidence="1">
    <location>
        <begin position="32"/>
        <end position="54"/>
    </location>
</feature>
<organism evidence="2 3">
    <name type="scientific">Salmonella typhimurium (strain 14028s / SGSC 2262)</name>
    <dbReference type="NCBI Taxonomy" id="588858"/>
    <lineage>
        <taxon>Bacteria</taxon>
        <taxon>Pseudomonadati</taxon>
        <taxon>Pseudomonadota</taxon>
        <taxon>Gammaproteobacteria</taxon>
        <taxon>Enterobacterales</taxon>
        <taxon>Enterobacteriaceae</taxon>
        <taxon>Salmonella</taxon>
    </lineage>
</organism>
<evidence type="ECO:0000313" key="3">
    <source>
        <dbReference type="Proteomes" id="UP000002695"/>
    </source>
</evidence>
<keyword evidence="3" id="KW-1185">Reference proteome</keyword>
<proteinExistence type="predicted"/>
<dbReference type="EMBL" id="CP001363">
    <property type="protein sequence ID" value="ACY86950.1"/>
    <property type="molecule type" value="Genomic_DNA"/>
</dbReference>
<gene>
    <name evidence="2" type="ordered locus">STM14_0430</name>
</gene>
<name>A0A0F6AXH8_SALT1</name>
<evidence type="ECO:0000256" key="1">
    <source>
        <dbReference type="SAM" id="Phobius"/>
    </source>
</evidence>
<dbReference type="Proteomes" id="UP000002695">
    <property type="component" value="Chromosome"/>
</dbReference>
<accession>A0A0F6AXH8</accession>
<keyword evidence="1" id="KW-1133">Transmembrane helix</keyword>
<sequence length="57" mass="6407">MKQGDSFHETLADTFFFPLIALIHNRNDCNYLFLNLIVFNFLAASLPGIAFALVNTS</sequence>
<dbReference type="KEGG" id="seo:STM14_0430"/>
<keyword evidence="1" id="KW-0812">Transmembrane</keyword>